<evidence type="ECO:0000256" key="4">
    <source>
        <dbReference type="ARBA" id="ARBA00023080"/>
    </source>
</evidence>
<dbReference type="InterPro" id="IPR033704">
    <property type="entry name" value="dUTPase_trimeric"/>
</dbReference>
<keyword evidence="3 7" id="KW-0378">Hydrolase</keyword>
<evidence type="ECO:0000256" key="1">
    <source>
        <dbReference type="ARBA" id="ARBA00006581"/>
    </source>
</evidence>
<dbReference type="EC" id="3.6.1.23" evidence="2"/>
<dbReference type="GO" id="GO:0046081">
    <property type="term" value="P:dUTP catabolic process"/>
    <property type="evidence" value="ECO:0007669"/>
    <property type="project" value="InterPro"/>
</dbReference>
<keyword evidence="4" id="KW-0546">Nucleotide metabolism</keyword>
<dbReference type="PANTHER" id="PTHR11241">
    <property type="entry name" value="DEOXYURIDINE 5'-TRIPHOSPHATE NUCLEOTIDOHYDROLASE"/>
    <property type="match status" value="1"/>
</dbReference>
<dbReference type="CDD" id="cd07557">
    <property type="entry name" value="trimeric_dUTPase"/>
    <property type="match status" value="1"/>
</dbReference>
<name>A0A1N6F662_9LACT</name>
<dbReference type="InterPro" id="IPR029054">
    <property type="entry name" value="dUTPase-like"/>
</dbReference>
<proteinExistence type="inferred from homology"/>
<keyword evidence="8" id="KW-1185">Reference proteome</keyword>
<accession>A0A1N6F662</accession>
<dbReference type="GO" id="GO:0006226">
    <property type="term" value="P:dUMP biosynthetic process"/>
    <property type="evidence" value="ECO:0007669"/>
    <property type="project" value="InterPro"/>
</dbReference>
<dbReference type="Proteomes" id="UP000184758">
    <property type="component" value="Unassembled WGS sequence"/>
</dbReference>
<dbReference type="EMBL" id="FSRN01000001">
    <property type="protein sequence ID" value="SIN90788.1"/>
    <property type="molecule type" value="Genomic_DNA"/>
</dbReference>
<dbReference type="Pfam" id="PF00692">
    <property type="entry name" value="dUTPase"/>
    <property type="match status" value="1"/>
</dbReference>
<dbReference type="SUPFAM" id="SSF51283">
    <property type="entry name" value="dUTPase-like"/>
    <property type="match status" value="1"/>
</dbReference>
<dbReference type="STRING" id="28230.SAMN05878443_0426"/>
<evidence type="ECO:0000259" key="6">
    <source>
        <dbReference type="Pfam" id="PF00692"/>
    </source>
</evidence>
<dbReference type="GO" id="GO:0000287">
    <property type="term" value="F:magnesium ion binding"/>
    <property type="evidence" value="ECO:0007669"/>
    <property type="project" value="InterPro"/>
</dbReference>
<evidence type="ECO:0000313" key="8">
    <source>
        <dbReference type="Proteomes" id="UP000184758"/>
    </source>
</evidence>
<dbReference type="InterPro" id="IPR008181">
    <property type="entry name" value="dUTPase"/>
</dbReference>
<comment type="similarity">
    <text evidence="1">Belongs to the dUTPase family.</text>
</comment>
<evidence type="ECO:0000256" key="5">
    <source>
        <dbReference type="ARBA" id="ARBA00047686"/>
    </source>
</evidence>
<dbReference type="PANTHER" id="PTHR11241:SF0">
    <property type="entry name" value="DEOXYURIDINE 5'-TRIPHOSPHATE NUCLEOTIDOHYDROLASE"/>
    <property type="match status" value="1"/>
</dbReference>
<reference evidence="8" key="1">
    <citation type="submission" date="2016-11" db="EMBL/GenBank/DDBJ databases">
        <authorList>
            <person name="Varghese N."/>
            <person name="Submissions S."/>
        </authorList>
    </citation>
    <scope>NUCLEOTIDE SEQUENCE [LARGE SCALE GENOMIC DNA]</scope>
    <source>
        <strain evidence="8">313</strain>
    </source>
</reference>
<gene>
    <name evidence="7" type="ORF">SAMN05878443_0426</name>
</gene>
<evidence type="ECO:0000256" key="2">
    <source>
        <dbReference type="ARBA" id="ARBA00012379"/>
    </source>
</evidence>
<dbReference type="RefSeq" id="WP_034547001.1">
    <property type="nucleotide sequence ID" value="NZ_FSRN01000001.1"/>
</dbReference>
<dbReference type="GO" id="GO:0004170">
    <property type="term" value="F:dUTP diphosphatase activity"/>
    <property type="evidence" value="ECO:0007669"/>
    <property type="project" value="UniProtKB-EC"/>
</dbReference>
<evidence type="ECO:0000313" key="7">
    <source>
        <dbReference type="EMBL" id="SIN90788.1"/>
    </source>
</evidence>
<feature type="domain" description="dUTPase-like" evidence="6">
    <location>
        <begin position="74"/>
        <end position="178"/>
    </location>
</feature>
<comment type="catalytic activity">
    <reaction evidence="5">
        <text>dUTP + H2O = dUMP + diphosphate + H(+)</text>
        <dbReference type="Rhea" id="RHEA:10248"/>
        <dbReference type="ChEBI" id="CHEBI:15377"/>
        <dbReference type="ChEBI" id="CHEBI:15378"/>
        <dbReference type="ChEBI" id="CHEBI:33019"/>
        <dbReference type="ChEBI" id="CHEBI:61555"/>
        <dbReference type="ChEBI" id="CHEBI:246422"/>
        <dbReference type="EC" id="3.6.1.23"/>
    </reaction>
</comment>
<sequence length="179" mass="20106">MEKKRGFEVISAYKSKGIELPARATNHAAGYDFEAAEEIIVPSIWKALFKNITREMKPKETDSVFSEDNKKYLKSTLIPTGIKAYMGEDEYLQLANRSSNPIKHQLILPNGVGIIDADYYNNENNEGHIYFQFIHYGLTDHVVKKGDRIGQGIFMPFLKADVDRAIGKVRSGGFGSSGR</sequence>
<evidence type="ECO:0000256" key="3">
    <source>
        <dbReference type="ARBA" id="ARBA00022801"/>
    </source>
</evidence>
<dbReference type="OrthoDB" id="9809956at2"/>
<organism evidence="7 8">
    <name type="scientific">Carnobacterium alterfunditum</name>
    <dbReference type="NCBI Taxonomy" id="28230"/>
    <lineage>
        <taxon>Bacteria</taxon>
        <taxon>Bacillati</taxon>
        <taxon>Bacillota</taxon>
        <taxon>Bacilli</taxon>
        <taxon>Lactobacillales</taxon>
        <taxon>Carnobacteriaceae</taxon>
        <taxon>Carnobacterium</taxon>
    </lineage>
</organism>
<dbReference type="Gene3D" id="2.70.40.10">
    <property type="match status" value="1"/>
</dbReference>
<dbReference type="InterPro" id="IPR036157">
    <property type="entry name" value="dUTPase-like_sf"/>
</dbReference>
<dbReference type="eggNOG" id="COG0756">
    <property type="taxonomic scope" value="Bacteria"/>
</dbReference>
<dbReference type="AlphaFoldDB" id="A0A1N6F662"/>
<protein>
    <recommendedName>
        <fullName evidence="2">dUTP diphosphatase</fullName>
        <ecNumber evidence="2">3.6.1.23</ecNumber>
    </recommendedName>
</protein>